<feature type="region of interest" description="Disordered" evidence="1">
    <location>
        <begin position="348"/>
        <end position="442"/>
    </location>
</feature>
<evidence type="ECO:0000256" key="1">
    <source>
        <dbReference type="SAM" id="MobiDB-lite"/>
    </source>
</evidence>
<name>A0A7S1DVV3_HEMAN</name>
<gene>
    <name evidence="2" type="ORF">HAND00432_LOCUS13378</name>
</gene>
<evidence type="ECO:0000313" key="2">
    <source>
        <dbReference type="EMBL" id="CAD8958839.1"/>
    </source>
</evidence>
<feature type="compositionally biased region" description="Low complexity" evidence="1">
    <location>
        <begin position="63"/>
        <end position="82"/>
    </location>
</feature>
<reference evidence="2" key="1">
    <citation type="submission" date="2021-01" db="EMBL/GenBank/DDBJ databases">
        <authorList>
            <person name="Corre E."/>
            <person name="Pelletier E."/>
            <person name="Niang G."/>
            <person name="Scheremetjew M."/>
            <person name="Finn R."/>
            <person name="Kale V."/>
            <person name="Holt S."/>
            <person name="Cochrane G."/>
            <person name="Meng A."/>
            <person name="Brown T."/>
            <person name="Cohen L."/>
        </authorList>
    </citation>
    <scope>NUCLEOTIDE SEQUENCE</scope>
    <source>
        <strain evidence="2">CCMP644</strain>
    </source>
</reference>
<organism evidence="2">
    <name type="scientific">Hemiselmis andersenii</name>
    <name type="common">Cryptophyte alga</name>
    <dbReference type="NCBI Taxonomy" id="464988"/>
    <lineage>
        <taxon>Eukaryota</taxon>
        <taxon>Cryptophyceae</taxon>
        <taxon>Cryptomonadales</taxon>
        <taxon>Hemiselmidaceae</taxon>
        <taxon>Hemiselmis</taxon>
    </lineage>
</organism>
<feature type="compositionally biased region" description="Basic and acidic residues" evidence="1">
    <location>
        <begin position="36"/>
        <end position="60"/>
    </location>
</feature>
<dbReference type="EMBL" id="HBFX01021947">
    <property type="protein sequence ID" value="CAD8958839.1"/>
    <property type="molecule type" value="Transcribed_RNA"/>
</dbReference>
<protein>
    <submittedName>
        <fullName evidence="2">Uncharacterized protein</fullName>
    </submittedName>
</protein>
<proteinExistence type="predicted"/>
<accession>A0A7S1DVV3</accession>
<feature type="region of interest" description="Disordered" evidence="1">
    <location>
        <begin position="1"/>
        <end position="102"/>
    </location>
</feature>
<dbReference type="AlphaFoldDB" id="A0A7S1DVV3"/>
<feature type="compositionally biased region" description="Polar residues" evidence="1">
    <location>
        <begin position="396"/>
        <end position="406"/>
    </location>
</feature>
<sequence length="442" mass="49005">MKGRERMPPKGLMSSIPMPQNDSKFKLRGTKQLLFDGERKEEEPIDEVIRKAQEMARLHTGDSSNAPGSRRASRPRPMAGSRTVTPASQRLRTPSDLDPSQNVDLDEDLACVRYMHDHLRALWYSSQLQRRMCYYCAETCTDNGHTLFGGVKELDDVDSWMYTEDPESTIYKLNTGHEILLDLANLRCPCGTPFQSSPQSAICSMCCSATCSAACHKLFAQDQGGCVYYRNFLPEAQAEVHGCRDIRWCVIERCPPGTYLSRVCGPRYLEAIAGHDQNTLLLRRGYCQYGQPVATTLSRMTPLPEGVQRPLHAFRRNMCQCAECMDRHVHAVIHQRCEAGRAAREAEAKQSLSATDAGENPSLPKEHPLAVASRLGDPSDDGKEGAARKKERQANLAKTLQGQQVTPPKPAQPEKPRRPAVKPIVPIAGGKGGACDVEEDEG</sequence>
<feature type="compositionally biased region" description="Polar residues" evidence="1">
    <location>
        <begin position="83"/>
        <end position="102"/>
    </location>
</feature>